<organism evidence="1 2">
    <name type="scientific">Phrynocephalus forsythii</name>
    <dbReference type="NCBI Taxonomy" id="171643"/>
    <lineage>
        <taxon>Eukaryota</taxon>
        <taxon>Metazoa</taxon>
        <taxon>Chordata</taxon>
        <taxon>Craniata</taxon>
        <taxon>Vertebrata</taxon>
        <taxon>Euteleostomi</taxon>
        <taxon>Lepidosauria</taxon>
        <taxon>Squamata</taxon>
        <taxon>Bifurcata</taxon>
        <taxon>Unidentata</taxon>
        <taxon>Episquamata</taxon>
        <taxon>Toxicofera</taxon>
        <taxon>Iguania</taxon>
        <taxon>Acrodonta</taxon>
        <taxon>Agamidae</taxon>
        <taxon>Agaminae</taxon>
        <taxon>Phrynocephalus</taxon>
    </lineage>
</organism>
<dbReference type="EMBL" id="JAPFRF010000005">
    <property type="protein sequence ID" value="KAJ7332593.1"/>
    <property type="molecule type" value="Genomic_DNA"/>
</dbReference>
<keyword evidence="2" id="KW-1185">Reference proteome</keyword>
<evidence type="ECO:0008006" key="3">
    <source>
        <dbReference type="Google" id="ProtNLM"/>
    </source>
</evidence>
<dbReference type="Proteomes" id="UP001142489">
    <property type="component" value="Unassembled WGS sequence"/>
</dbReference>
<dbReference type="AlphaFoldDB" id="A0A9Q1B410"/>
<accession>A0A9Q1B410</accession>
<evidence type="ECO:0000313" key="2">
    <source>
        <dbReference type="Proteomes" id="UP001142489"/>
    </source>
</evidence>
<sequence length="348" mass="39479">MSAEEAVPHPGSNMTVGMTGRGHFEPFDEAAEDFESYITRFDFYLAAQEITDLALQRATFFSLCGRATFEVARALIVPAQLQTTPFNVIREKLRNHFSPQPSEIACQHAFYKRDQAEGETIAGFVTALRQTAMHCNFMDLETALRDRLVCGLRDEKLQRRLFAKKELTFRVAFEEALAAEAADQSMCEVRMARNLPLPQRLEAIHQGSMGEDTEEEGGVHRTETVKAKRDEVSHGCTTCGRNHDKRHCRFRDAHCRVGGKKGHISWACRASRFKEPRTQHKSWEQQRRGPQVEECHSVINYSDPVPIQSVQMSTHKKIKVTVYIQEVPCEMEVDSGSALSIISEVTFQ</sequence>
<gene>
    <name evidence="1" type="ORF">JRQ81_014773</name>
</gene>
<dbReference type="PANTHER" id="PTHR33198:SF19">
    <property type="entry name" value="CCHC-TYPE DOMAIN-CONTAINING PROTEIN"/>
    <property type="match status" value="1"/>
</dbReference>
<evidence type="ECO:0000313" key="1">
    <source>
        <dbReference type="EMBL" id="KAJ7332593.1"/>
    </source>
</evidence>
<reference evidence="1" key="1">
    <citation type="journal article" date="2023" name="DNA Res.">
        <title>Chromosome-level genome assembly of Phrynocephalus forsythii using third-generation DNA sequencing and Hi-C analysis.</title>
        <authorList>
            <person name="Qi Y."/>
            <person name="Zhao W."/>
            <person name="Zhao Y."/>
            <person name="Niu C."/>
            <person name="Cao S."/>
            <person name="Zhang Y."/>
        </authorList>
    </citation>
    <scope>NUCLEOTIDE SEQUENCE</scope>
    <source>
        <tissue evidence="1">Muscle</tissue>
    </source>
</reference>
<protein>
    <recommendedName>
        <fullName evidence="3">Retrotransposon gag domain-containing protein</fullName>
    </recommendedName>
</protein>
<proteinExistence type="predicted"/>
<comment type="caution">
    <text evidence="1">The sequence shown here is derived from an EMBL/GenBank/DDBJ whole genome shotgun (WGS) entry which is preliminary data.</text>
</comment>
<dbReference type="OrthoDB" id="9049943at2759"/>
<dbReference type="PANTHER" id="PTHR33198">
    <property type="entry name" value="ANK_REP_REGION DOMAIN-CONTAINING PROTEIN-RELATED"/>
    <property type="match status" value="1"/>
</dbReference>
<name>A0A9Q1B410_9SAUR</name>